<sequence length="295" mass="30482">MSAAAAAPLSVSGLWLRLLVIAGLWGSAFPLLRYVAPAMPPLAVASVRALLSAIAVLAFLAATGKLSRPRGATWWHILAVGTLNGWVPNILTATAMRGIESAPAALIQSASPLLVGMMSLLLLREEKPGPATFAGLLLGLLGIGLILGPRALSGGADLGAALMMLGTAASYALGTVYVRRVRPEVPEHLVLGQQVVAMLVAAPMALALHGVAVLDQPAEIWLVLVLLGVTCSTVPLSLFIALLGRAPAAKASMVSYLQPLFAALVAAAWLEEWPAPQVLLGGMVVLAGVWITTRR</sequence>
<feature type="transmembrane region" description="Helical" evidence="6">
    <location>
        <begin position="190"/>
        <end position="214"/>
    </location>
</feature>
<keyword evidence="4 6" id="KW-1133">Transmembrane helix</keyword>
<gene>
    <name evidence="8" type="ORF">D6Z83_05970</name>
    <name evidence="9" type="ORF">EBE87_14025</name>
</gene>
<keyword evidence="10" id="KW-1185">Reference proteome</keyword>
<feature type="transmembrane region" description="Helical" evidence="6">
    <location>
        <begin position="130"/>
        <end position="152"/>
    </location>
</feature>
<dbReference type="Proteomes" id="UP000278036">
    <property type="component" value="Unassembled WGS sequence"/>
</dbReference>
<name>A0A3A9JWE9_9PROT</name>
<feature type="transmembrane region" description="Helical" evidence="6">
    <location>
        <begin position="276"/>
        <end position="293"/>
    </location>
</feature>
<evidence type="ECO:0000256" key="2">
    <source>
        <dbReference type="ARBA" id="ARBA00007362"/>
    </source>
</evidence>
<evidence type="ECO:0000259" key="7">
    <source>
        <dbReference type="Pfam" id="PF00892"/>
    </source>
</evidence>
<keyword evidence="3 6" id="KW-0812">Transmembrane</keyword>
<dbReference type="AlphaFoldDB" id="A0A3A9JWE9"/>
<dbReference type="Proteomes" id="UP000274097">
    <property type="component" value="Unassembled WGS sequence"/>
</dbReference>
<evidence type="ECO:0000256" key="4">
    <source>
        <dbReference type="ARBA" id="ARBA00022989"/>
    </source>
</evidence>
<dbReference type="GO" id="GO:0016020">
    <property type="term" value="C:membrane"/>
    <property type="evidence" value="ECO:0007669"/>
    <property type="project" value="UniProtKB-SubCell"/>
</dbReference>
<organism evidence="8 11">
    <name type="scientific">Teichococcus wenyumeiae</name>
    <dbReference type="NCBI Taxonomy" id="2478470"/>
    <lineage>
        <taxon>Bacteria</taxon>
        <taxon>Pseudomonadati</taxon>
        <taxon>Pseudomonadota</taxon>
        <taxon>Alphaproteobacteria</taxon>
        <taxon>Acetobacterales</taxon>
        <taxon>Roseomonadaceae</taxon>
        <taxon>Roseomonas</taxon>
    </lineage>
</organism>
<evidence type="ECO:0000313" key="9">
    <source>
        <dbReference type="EMBL" id="RMI20924.1"/>
    </source>
</evidence>
<feature type="transmembrane region" description="Helical" evidence="6">
    <location>
        <begin position="220"/>
        <end position="244"/>
    </location>
</feature>
<dbReference type="EMBL" id="RFLX01000009">
    <property type="protein sequence ID" value="RMI20924.1"/>
    <property type="molecule type" value="Genomic_DNA"/>
</dbReference>
<dbReference type="EMBL" id="RAQU01000023">
    <property type="protein sequence ID" value="RKK05098.1"/>
    <property type="molecule type" value="Genomic_DNA"/>
</dbReference>
<dbReference type="PANTHER" id="PTHR32322">
    <property type="entry name" value="INNER MEMBRANE TRANSPORTER"/>
    <property type="match status" value="1"/>
</dbReference>
<feature type="domain" description="EamA" evidence="7">
    <location>
        <begin position="18"/>
        <end position="147"/>
    </location>
</feature>
<evidence type="ECO:0000313" key="11">
    <source>
        <dbReference type="Proteomes" id="UP000278036"/>
    </source>
</evidence>
<accession>A0A3A9JWE9</accession>
<dbReference type="RefSeq" id="WP_120637421.1">
    <property type="nucleotide sequence ID" value="NZ_RAQU01000023.1"/>
</dbReference>
<evidence type="ECO:0000256" key="6">
    <source>
        <dbReference type="SAM" id="Phobius"/>
    </source>
</evidence>
<feature type="domain" description="EamA" evidence="7">
    <location>
        <begin position="160"/>
        <end position="293"/>
    </location>
</feature>
<dbReference type="InterPro" id="IPR037185">
    <property type="entry name" value="EmrE-like"/>
</dbReference>
<comment type="similarity">
    <text evidence="2">Belongs to the EamA transporter family.</text>
</comment>
<dbReference type="Pfam" id="PF00892">
    <property type="entry name" value="EamA"/>
    <property type="match status" value="2"/>
</dbReference>
<feature type="transmembrane region" description="Helical" evidence="6">
    <location>
        <begin position="42"/>
        <end position="62"/>
    </location>
</feature>
<comment type="caution">
    <text evidence="8">The sequence shown here is derived from an EMBL/GenBank/DDBJ whole genome shotgun (WGS) entry which is preliminary data.</text>
</comment>
<dbReference type="FunCoup" id="A0A3A9JWE9">
    <property type="interactions" value="99"/>
</dbReference>
<dbReference type="PANTHER" id="PTHR32322:SF2">
    <property type="entry name" value="EAMA DOMAIN-CONTAINING PROTEIN"/>
    <property type="match status" value="1"/>
</dbReference>
<dbReference type="InParanoid" id="A0A3A9JWE9"/>
<feature type="transmembrane region" description="Helical" evidence="6">
    <location>
        <begin position="251"/>
        <end position="270"/>
    </location>
</feature>
<dbReference type="OrthoDB" id="9810556at2"/>
<comment type="subcellular location">
    <subcellularLocation>
        <location evidence="1">Membrane</location>
        <topology evidence="1">Multi-pass membrane protein</topology>
    </subcellularLocation>
</comment>
<feature type="transmembrane region" description="Helical" evidence="6">
    <location>
        <begin position="158"/>
        <end position="178"/>
    </location>
</feature>
<protein>
    <submittedName>
        <fullName evidence="8">DMT family transporter</fullName>
    </submittedName>
</protein>
<keyword evidence="5 6" id="KW-0472">Membrane</keyword>
<feature type="transmembrane region" description="Helical" evidence="6">
    <location>
        <begin position="102"/>
        <end position="123"/>
    </location>
</feature>
<evidence type="ECO:0000256" key="1">
    <source>
        <dbReference type="ARBA" id="ARBA00004141"/>
    </source>
</evidence>
<reference evidence="8 11" key="1">
    <citation type="submission" date="2018-09" db="EMBL/GenBank/DDBJ databases">
        <title>Roseomonas sp. nov., isolated from feces of Tibetan antelopes in the Qinghai-Tibet plateau, China.</title>
        <authorList>
            <person name="Tian Z."/>
        </authorList>
    </citation>
    <scope>NUCLEOTIDE SEQUENCE [LARGE SCALE GENOMIC DNA]</scope>
    <source>
        <strain evidence="9 10">Z23</strain>
        <strain evidence="8 11">Z24</strain>
    </source>
</reference>
<dbReference type="InterPro" id="IPR050638">
    <property type="entry name" value="AA-Vitamin_Transporters"/>
</dbReference>
<evidence type="ECO:0000313" key="8">
    <source>
        <dbReference type="EMBL" id="RKK05098.1"/>
    </source>
</evidence>
<feature type="transmembrane region" description="Helical" evidence="6">
    <location>
        <begin position="74"/>
        <end position="96"/>
    </location>
</feature>
<evidence type="ECO:0000256" key="5">
    <source>
        <dbReference type="ARBA" id="ARBA00023136"/>
    </source>
</evidence>
<dbReference type="SUPFAM" id="SSF103481">
    <property type="entry name" value="Multidrug resistance efflux transporter EmrE"/>
    <property type="match status" value="2"/>
</dbReference>
<evidence type="ECO:0000313" key="10">
    <source>
        <dbReference type="Proteomes" id="UP000274097"/>
    </source>
</evidence>
<evidence type="ECO:0000256" key="3">
    <source>
        <dbReference type="ARBA" id="ARBA00022692"/>
    </source>
</evidence>
<dbReference type="InterPro" id="IPR000620">
    <property type="entry name" value="EamA_dom"/>
</dbReference>
<proteinExistence type="inferred from homology"/>